<dbReference type="Pfam" id="PF22738">
    <property type="entry name" value="NNH7"/>
    <property type="match status" value="1"/>
</dbReference>
<protein>
    <recommendedName>
        <fullName evidence="2">AAA+ ATPase domain-containing protein</fullName>
    </recommendedName>
</protein>
<keyword evidence="4" id="KW-1185">Reference proteome</keyword>
<sequence length="1082" mass="121607">MAKPLRYEDALRILGENDSEVLDLAEKVADGGLGLVGVPDLFGLRGALVGKGRKALEGMRGKLKGESRLSRTEKIEAAYRILAIISFFEAAAEAFEEVGLPFGLDDLKITAEEQYTLLDQRLISAYSSVPSNPLMFPGQSPSNDQPFVLASSFEAFTTFVCGLEVAERHGITAEHSLMEDLRDSLKRRVSPRFEENLLRLGAEIPEFGMWMSRDEHARTRREIGTGLSDLHAQLSRLGSGRSVTRRRRELAAAYQAVLERPVLRSDDAPPGLRLPSLREAYVPPRGRLTMAIGEGSLAHDDWWRVWPVQDDLQSLVAALITHPYSTESPLVILGHPGAGKSKFTEMLAAQLPPEDFLPIRVELRSVGPNAPLHLQIEEGLRADLHTSVSWRELADDADGALPVIILDGFDELLQASGVDRSDYLERVQEFQLQQEALGQPVVVIVTSRTLVAGRTRFPLGTHVLKLEPFDEVQIERMLDLWNRTNEAAFAERGLSPLEAGTVLRYRDLAEQPLLLLMLLIYDAHDNALRRASVHLSHGELYERLLRMFASREVAKHHSRLGGRAREQAVEDELRRLEVVAMAMFARGRQSVRAEELDRDLAVLMPEAAERPEHTDLHGEIAPAHQVLGRFFFVHEDRARTTDGTSSAFEFLHATFGEYLVARMVITALEELVEDRRRASRRRGRSAPLDDGELYALSSFAAFAGRDKVVSFLEERLELRVSEDPELGHDLRELLLDLFREAPFPAPNRSFLDYEPQRLSLSTREACYTANLLTLAVLLVEEPIPFRELYPDSTDPWHAWRRTVSLWRSLPTAQWFGLLDTARVRHLGFWENENPVTVLDRERGGPVNLGECTGFELRGDVDAAPGIGNPYEVEIPTGTVAARLLRSTALRANGTASRLALILSPYLRHVSDDLGTWYVDRDGKEERSWILAHDVLRLRLEPLDTLTAEQVDERLSCYRRLLKEKVREQVVLDESVARRHVVDNATLTVLRQAYEDLRSWPSHADMRGRSELASLTQRTVRALSRSSFPSPEIGESFARLRHEILTFLGEDAELRQPSPSDSDPSVPFRYPSLPESRFGSAGP</sequence>
<feature type="compositionally biased region" description="Low complexity" evidence="1">
    <location>
        <begin position="1056"/>
        <end position="1066"/>
    </location>
</feature>
<organism evidence="3 4">
    <name type="scientific">Nocardiopsis alba</name>
    <dbReference type="NCBI Taxonomy" id="53437"/>
    <lineage>
        <taxon>Bacteria</taxon>
        <taxon>Bacillati</taxon>
        <taxon>Actinomycetota</taxon>
        <taxon>Actinomycetes</taxon>
        <taxon>Streptosporangiales</taxon>
        <taxon>Nocardiopsidaceae</taxon>
        <taxon>Nocardiopsis</taxon>
    </lineage>
</organism>
<accession>A0ABV5E0R3</accession>
<proteinExistence type="predicted"/>
<comment type="caution">
    <text evidence="3">The sequence shown here is derived from an EMBL/GenBank/DDBJ whole genome shotgun (WGS) entry which is preliminary data.</text>
</comment>
<dbReference type="RefSeq" id="WP_376737745.1">
    <property type="nucleotide sequence ID" value="NZ_JAYMRS010000010.1"/>
</dbReference>
<dbReference type="SMART" id="SM00382">
    <property type="entry name" value="AAA"/>
    <property type="match status" value="1"/>
</dbReference>
<evidence type="ECO:0000256" key="1">
    <source>
        <dbReference type="SAM" id="MobiDB-lite"/>
    </source>
</evidence>
<gene>
    <name evidence="3" type="ORF">VSQ78_22210</name>
</gene>
<evidence type="ECO:0000313" key="4">
    <source>
        <dbReference type="Proteomes" id="UP001585053"/>
    </source>
</evidence>
<name>A0ABV5E0R3_9ACTN</name>
<evidence type="ECO:0000313" key="3">
    <source>
        <dbReference type="EMBL" id="MFB8770422.1"/>
    </source>
</evidence>
<feature type="region of interest" description="Disordered" evidence="1">
    <location>
        <begin position="1050"/>
        <end position="1082"/>
    </location>
</feature>
<reference evidence="3 4" key="1">
    <citation type="submission" date="2024-01" db="EMBL/GenBank/DDBJ databases">
        <title>Genome mining of biosynthetic gene clusters to explore secondary metabolites of Streptomyces sp.</title>
        <authorList>
            <person name="Baig A."/>
            <person name="Ajitkumar Shintre N."/>
            <person name="Kumar H."/>
            <person name="Anbarasu A."/>
            <person name="Ramaiah S."/>
        </authorList>
    </citation>
    <scope>NUCLEOTIDE SEQUENCE [LARGE SCALE GENOMIC DNA]</scope>
    <source>
        <strain evidence="3 4">A01</strain>
    </source>
</reference>
<dbReference type="SUPFAM" id="SSF52540">
    <property type="entry name" value="P-loop containing nucleoside triphosphate hydrolases"/>
    <property type="match status" value="1"/>
</dbReference>
<evidence type="ECO:0000259" key="2">
    <source>
        <dbReference type="SMART" id="SM00382"/>
    </source>
</evidence>
<dbReference type="InterPro" id="IPR054567">
    <property type="entry name" value="NNH7"/>
</dbReference>
<dbReference type="Gene3D" id="3.40.50.300">
    <property type="entry name" value="P-loop containing nucleotide triphosphate hydrolases"/>
    <property type="match status" value="1"/>
</dbReference>
<dbReference type="EMBL" id="JAYMRS010000010">
    <property type="protein sequence ID" value="MFB8770422.1"/>
    <property type="molecule type" value="Genomic_DNA"/>
</dbReference>
<dbReference type="InterPro" id="IPR027417">
    <property type="entry name" value="P-loop_NTPase"/>
</dbReference>
<dbReference type="Proteomes" id="UP001585053">
    <property type="component" value="Unassembled WGS sequence"/>
</dbReference>
<feature type="domain" description="AAA+ ATPase" evidence="2">
    <location>
        <begin position="326"/>
        <end position="478"/>
    </location>
</feature>
<dbReference type="InterPro" id="IPR003593">
    <property type="entry name" value="AAA+_ATPase"/>
</dbReference>